<comment type="similarity">
    <text evidence="4">Belongs to the R-transferase family. Bpt subfamily.</text>
</comment>
<dbReference type="NCBIfam" id="NF002346">
    <property type="entry name" value="PRK01305.2-3"/>
    <property type="match status" value="1"/>
</dbReference>
<dbReference type="InterPro" id="IPR016181">
    <property type="entry name" value="Acyl_CoA_acyltransferase"/>
</dbReference>
<dbReference type="PIRSF" id="PIRSF037208">
    <property type="entry name" value="ATE_pro_prd"/>
    <property type="match status" value="1"/>
</dbReference>
<name>A0A4Y8UPY3_9GAMM</name>
<comment type="catalytic activity">
    <reaction evidence="4">
        <text>N-terminal L-glutamyl-[protein] + L-leucyl-tRNA(Leu) = N-terminal L-leucyl-L-glutamyl-[protein] + tRNA(Leu) + H(+)</text>
        <dbReference type="Rhea" id="RHEA:50412"/>
        <dbReference type="Rhea" id="RHEA-COMP:9613"/>
        <dbReference type="Rhea" id="RHEA-COMP:9622"/>
        <dbReference type="Rhea" id="RHEA-COMP:12664"/>
        <dbReference type="Rhea" id="RHEA-COMP:12668"/>
        <dbReference type="ChEBI" id="CHEBI:15378"/>
        <dbReference type="ChEBI" id="CHEBI:64721"/>
        <dbReference type="ChEBI" id="CHEBI:78442"/>
        <dbReference type="ChEBI" id="CHEBI:78494"/>
        <dbReference type="ChEBI" id="CHEBI:133041"/>
        <dbReference type="EC" id="2.3.2.29"/>
    </reaction>
</comment>
<accession>A0A4Y8UPY3</accession>
<keyword evidence="3 4" id="KW-0012">Acyltransferase</keyword>
<comment type="subcellular location">
    <subcellularLocation>
        <location evidence="4">Cytoplasm</location>
    </subcellularLocation>
</comment>
<evidence type="ECO:0000256" key="3">
    <source>
        <dbReference type="ARBA" id="ARBA00023315"/>
    </source>
</evidence>
<organism evidence="7 8">
    <name type="scientific">Gammaproteobacteria bacterium LSUCC0057</name>
    <dbReference type="NCBI Taxonomy" id="2559237"/>
    <lineage>
        <taxon>Bacteria</taxon>
        <taxon>Pseudomonadati</taxon>
        <taxon>Pseudomonadota</taxon>
        <taxon>Gammaproteobacteria</taxon>
        <taxon>Cellvibrionales</taxon>
        <taxon>Porticoccaceae</taxon>
        <taxon>SAR92 clade</taxon>
    </lineage>
</organism>
<dbReference type="InterPro" id="IPR017138">
    <property type="entry name" value="Asp_Glu_LeuTrfase"/>
</dbReference>
<dbReference type="Gene3D" id="3.40.630.30">
    <property type="match status" value="1"/>
</dbReference>
<evidence type="ECO:0000259" key="6">
    <source>
        <dbReference type="Pfam" id="PF04377"/>
    </source>
</evidence>
<feature type="domain" description="N-end aminoacyl transferase N-terminal" evidence="5">
    <location>
        <begin position="16"/>
        <end position="86"/>
    </location>
</feature>
<sequence length="239" mass="27406">MDRELQTVRLFLTEPHDCSYLAAEQATTAFVDPAITIHSTLYERLAEQGFRRSGRYHYRPHCQHCQACISVRVPVAAFVPNRSQKRCGRRNSDLQLTTTAVIDRDQHYALFERYIAGRHRDGDMYPASRAQFEDFLGSGSQATHYLEMWLDQCLVGCAVTDRYPHGLSAIYTYYEPSLAARGLGTLAILAQLQLARRWQLDYLYLGYWIAASSKMAYKVSFKPLEYFDGQSWSPEPPSL</sequence>
<dbReference type="GO" id="GO:0005737">
    <property type="term" value="C:cytoplasm"/>
    <property type="evidence" value="ECO:0007669"/>
    <property type="project" value="UniProtKB-SubCell"/>
</dbReference>
<dbReference type="NCBIfam" id="NF002341">
    <property type="entry name" value="PRK01305.1-1"/>
    <property type="match status" value="1"/>
</dbReference>
<reference evidence="7 8" key="1">
    <citation type="submission" date="2019-03" db="EMBL/GenBank/DDBJ databases">
        <title>Draft genome of Gammaproteobacteria bacterium LSUCC0057, a member of the SAR92 clade.</title>
        <authorList>
            <person name="Lanclos V.C."/>
            <person name="Doiron C."/>
            <person name="Henson M.W."/>
            <person name="Thrash J.C."/>
        </authorList>
    </citation>
    <scope>NUCLEOTIDE SEQUENCE [LARGE SCALE GENOMIC DNA]</scope>
    <source>
        <strain evidence="7 8">LSUCC0057</strain>
    </source>
</reference>
<dbReference type="PANTHER" id="PTHR21367">
    <property type="entry name" value="ARGININE-TRNA-PROTEIN TRANSFERASE 1"/>
    <property type="match status" value="1"/>
</dbReference>
<gene>
    <name evidence="4" type="primary">bpt</name>
    <name evidence="7" type="ORF">E3W66_03470</name>
</gene>
<dbReference type="PANTHER" id="PTHR21367:SF1">
    <property type="entry name" value="ARGINYL-TRNA--PROTEIN TRANSFERASE 1"/>
    <property type="match status" value="1"/>
</dbReference>
<dbReference type="Proteomes" id="UP000298133">
    <property type="component" value="Unassembled WGS sequence"/>
</dbReference>
<keyword evidence="2 4" id="KW-0808">Transferase</keyword>
<evidence type="ECO:0000256" key="4">
    <source>
        <dbReference type="HAMAP-Rule" id="MF_00689"/>
    </source>
</evidence>
<dbReference type="NCBIfam" id="NF002342">
    <property type="entry name" value="PRK01305.1-3"/>
    <property type="match status" value="1"/>
</dbReference>
<evidence type="ECO:0000256" key="1">
    <source>
        <dbReference type="ARBA" id="ARBA00022490"/>
    </source>
</evidence>
<dbReference type="GO" id="GO:0008914">
    <property type="term" value="F:leucyl-tRNA--protein transferase activity"/>
    <property type="evidence" value="ECO:0007669"/>
    <property type="project" value="UniProtKB-UniRule"/>
</dbReference>
<feature type="domain" description="N-end rule aminoacyl transferase C-terminal" evidence="6">
    <location>
        <begin position="106"/>
        <end position="227"/>
    </location>
</feature>
<evidence type="ECO:0000256" key="2">
    <source>
        <dbReference type="ARBA" id="ARBA00022679"/>
    </source>
</evidence>
<dbReference type="Pfam" id="PF04376">
    <property type="entry name" value="ATE_N"/>
    <property type="match status" value="1"/>
</dbReference>
<comment type="catalytic activity">
    <reaction evidence="4">
        <text>N-terminal L-aspartyl-[protein] + L-leucyl-tRNA(Leu) = N-terminal L-leucyl-L-aspartyl-[protein] + tRNA(Leu) + H(+)</text>
        <dbReference type="Rhea" id="RHEA:50420"/>
        <dbReference type="Rhea" id="RHEA-COMP:9613"/>
        <dbReference type="Rhea" id="RHEA-COMP:9622"/>
        <dbReference type="Rhea" id="RHEA-COMP:12669"/>
        <dbReference type="Rhea" id="RHEA-COMP:12674"/>
        <dbReference type="ChEBI" id="CHEBI:15378"/>
        <dbReference type="ChEBI" id="CHEBI:64720"/>
        <dbReference type="ChEBI" id="CHEBI:78442"/>
        <dbReference type="ChEBI" id="CHEBI:78494"/>
        <dbReference type="ChEBI" id="CHEBI:133042"/>
        <dbReference type="EC" id="2.3.2.29"/>
    </reaction>
</comment>
<dbReference type="SUPFAM" id="SSF55729">
    <property type="entry name" value="Acyl-CoA N-acyltransferases (Nat)"/>
    <property type="match status" value="1"/>
</dbReference>
<evidence type="ECO:0000259" key="5">
    <source>
        <dbReference type="Pfam" id="PF04376"/>
    </source>
</evidence>
<dbReference type="EMBL" id="SPIA01000001">
    <property type="protein sequence ID" value="TFH69353.1"/>
    <property type="molecule type" value="Genomic_DNA"/>
</dbReference>
<evidence type="ECO:0000313" key="7">
    <source>
        <dbReference type="EMBL" id="TFH69353.1"/>
    </source>
</evidence>
<evidence type="ECO:0000313" key="8">
    <source>
        <dbReference type="Proteomes" id="UP000298133"/>
    </source>
</evidence>
<dbReference type="EC" id="2.3.2.29" evidence="4"/>
<keyword evidence="8" id="KW-1185">Reference proteome</keyword>
<dbReference type="InterPro" id="IPR007471">
    <property type="entry name" value="N-end_Aminoacyl_Trfase_N"/>
</dbReference>
<dbReference type="InterPro" id="IPR030700">
    <property type="entry name" value="N-end_Aminoacyl_Trfase"/>
</dbReference>
<dbReference type="Pfam" id="PF04377">
    <property type="entry name" value="ATE_C"/>
    <property type="match status" value="1"/>
</dbReference>
<protein>
    <recommendedName>
        <fullName evidence="4">Aspartate/glutamate leucyltransferase</fullName>
        <ecNumber evidence="4">2.3.2.29</ecNumber>
    </recommendedName>
</protein>
<keyword evidence="1 4" id="KW-0963">Cytoplasm</keyword>
<dbReference type="GO" id="GO:0004057">
    <property type="term" value="F:arginyl-tRNA--protein transferase activity"/>
    <property type="evidence" value="ECO:0007669"/>
    <property type="project" value="InterPro"/>
</dbReference>
<dbReference type="HAMAP" id="MF_00689">
    <property type="entry name" value="Bpt"/>
    <property type="match status" value="1"/>
</dbReference>
<dbReference type="AlphaFoldDB" id="A0A4Y8UPY3"/>
<dbReference type="OrthoDB" id="9782022at2"/>
<dbReference type="InterPro" id="IPR007472">
    <property type="entry name" value="N-end_Aminoacyl_Trfase_C"/>
</dbReference>
<proteinExistence type="inferred from homology"/>
<comment type="function">
    <text evidence="4">Functions in the N-end rule pathway of protein degradation where it conjugates Leu from its aminoacyl-tRNA to the N-termini of proteins containing an N-terminal aspartate or glutamate.</text>
</comment>
<dbReference type="GO" id="GO:0071596">
    <property type="term" value="P:ubiquitin-dependent protein catabolic process via the N-end rule pathway"/>
    <property type="evidence" value="ECO:0007669"/>
    <property type="project" value="InterPro"/>
</dbReference>
<comment type="caution">
    <text evidence="7">The sequence shown here is derived from an EMBL/GenBank/DDBJ whole genome shotgun (WGS) entry which is preliminary data.</text>
</comment>